<evidence type="ECO:0000313" key="7">
    <source>
        <dbReference type="EMBL" id="ACB85319.1"/>
    </source>
</evidence>
<name>B2A5G4_NATTJ</name>
<dbReference type="InterPro" id="IPR013785">
    <property type="entry name" value="Aldolase_TIM"/>
</dbReference>
<dbReference type="EMBL" id="CP001034">
    <property type="protein sequence ID" value="ACB85319.1"/>
    <property type="molecule type" value="Genomic_DNA"/>
</dbReference>
<feature type="binding site" evidence="5">
    <location>
        <position position="90"/>
    </location>
    <ligand>
        <name>[4Fe-4S] cluster</name>
        <dbReference type="ChEBI" id="CHEBI:49883"/>
        <note>4Fe-4S-S-AdoMet</note>
    </ligand>
</feature>
<protein>
    <submittedName>
        <fullName evidence="7">Radical SAM domain protein</fullName>
    </submittedName>
</protein>
<dbReference type="Proteomes" id="UP000001683">
    <property type="component" value="Chromosome"/>
</dbReference>
<dbReference type="InParanoid" id="B2A5G4"/>
<keyword evidence="8" id="KW-1185">Reference proteome</keyword>
<feature type="binding site" evidence="5">
    <location>
        <position position="86"/>
    </location>
    <ligand>
        <name>[4Fe-4S] cluster</name>
        <dbReference type="ChEBI" id="CHEBI:49883"/>
        <note>4Fe-4S-S-AdoMet</note>
    </ligand>
</feature>
<keyword evidence="1 5" id="KW-0949">S-adenosyl-L-methionine</keyword>
<evidence type="ECO:0000256" key="4">
    <source>
        <dbReference type="ARBA" id="ARBA00023014"/>
    </source>
</evidence>
<dbReference type="GO" id="GO:0051536">
    <property type="term" value="F:iron-sulfur cluster binding"/>
    <property type="evidence" value="ECO:0007669"/>
    <property type="project" value="UniProtKB-KW"/>
</dbReference>
<accession>B2A5G4</accession>
<evidence type="ECO:0000313" key="8">
    <source>
        <dbReference type="Proteomes" id="UP000001683"/>
    </source>
</evidence>
<feature type="binding site" evidence="5">
    <location>
        <position position="93"/>
    </location>
    <ligand>
        <name>[4Fe-4S] cluster</name>
        <dbReference type="ChEBI" id="CHEBI:49883"/>
        <note>4Fe-4S-S-AdoMet</note>
    </ligand>
</feature>
<evidence type="ECO:0000259" key="6">
    <source>
        <dbReference type="Pfam" id="PF04055"/>
    </source>
</evidence>
<reference evidence="7 8" key="1">
    <citation type="submission" date="2008-04" db="EMBL/GenBank/DDBJ databases">
        <title>Complete sequence of chromosome of Natranaerobius thermophilus JW/NM-WN-LF.</title>
        <authorList>
            <consortium name="US DOE Joint Genome Institute"/>
            <person name="Copeland A."/>
            <person name="Lucas S."/>
            <person name="Lapidus A."/>
            <person name="Glavina del Rio T."/>
            <person name="Dalin E."/>
            <person name="Tice H."/>
            <person name="Bruce D."/>
            <person name="Goodwin L."/>
            <person name="Pitluck S."/>
            <person name="Chertkov O."/>
            <person name="Brettin T."/>
            <person name="Detter J.C."/>
            <person name="Han C."/>
            <person name="Kuske C.R."/>
            <person name="Schmutz J."/>
            <person name="Larimer F."/>
            <person name="Land M."/>
            <person name="Hauser L."/>
            <person name="Kyrpides N."/>
            <person name="Lykidis A."/>
            <person name="Mesbah N.M."/>
            <person name="Wiegel J."/>
        </authorList>
    </citation>
    <scope>NUCLEOTIDE SEQUENCE [LARGE SCALE GENOMIC DNA]</scope>
    <source>
        <strain evidence="8">ATCC BAA-1301 / DSM 18059 / JW/NM-WN-LF</strain>
    </source>
</reference>
<dbReference type="SFLD" id="SFLDS00029">
    <property type="entry name" value="Radical_SAM"/>
    <property type="match status" value="1"/>
</dbReference>
<sequence>MVHNYLPGYLKLFEAGKLEKLRQNAYQELENCTICPHNCQVNRLNGQIGFCQTGEYVRIASFFPHLGEEGPLVGNKGSGTIFFSYCNLKCTFCQNYDISHYGNGELISLEKLARIMVKLQNTGCHNINLVSPSHFIPQIISALYEASKMGLKIPVVYNSGGFDSIKGLKYLDGIIDIYLPDIKFGSDETAYYYTKATNYFQVVNKAVSEMFRQVGPLKTDKHGIAYQGLIVRHLVLPKNLAESKQVFEMLADISQDITVNVMGQYYPAYQAHQDELLSQPPTIKDIKAARKSAHDRGLNLLDD</sequence>
<evidence type="ECO:0000256" key="3">
    <source>
        <dbReference type="ARBA" id="ARBA00023004"/>
    </source>
</evidence>
<keyword evidence="3 5" id="KW-0408">Iron</keyword>
<dbReference type="SUPFAM" id="SSF102114">
    <property type="entry name" value="Radical SAM enzymes"/>
    <property type="match status" value="1"/>
</dbReference>
<dbReference type="Pfam" id="PF04055">
    <property type="entry name" value="Radical_SAM"/>
    <property type="match status" value="1"/>
</dbReference>
<dbReference type="OrthoDB" id="9781783at2"/>
<proteinExistence type="predicted"/>
<organism evidence="7 8">
    <name type="scientific">Natranaerobius thermophilus (strain ATCC BAA-1301 / DSM 18059 / JW/NM-WN-LF)</name>
    <dbReference type="NCBI Taxonomy" id="457570"/>
    <lineage>
        <taxon>Bacteria</taxon>
        <taxon>Bacillati</taxon>
        <taxon>Bacillota</taxon>
        <taxon>Clostridia</taxon>
        <taxon>Natranaerobiales</taxon>
        <taxon>Natranaerobiaceae</taxon>
        <taxon>Natranaerobius</taxon>
    </lineage>
</organism>
<dbReference type="RefSeq" id="WP_012448186.1">
    <property type="nucleotide sequence ID" value="NC_010718.1"/>
</dbReference>
<dbReference type="SFLD" id="SFLDG01099">
    <property type="entry name" value="Uncharacterised_Radical_SAM_Su"/>
    <property type="match status" value="1"/>
</dbReference>
<dbReference type="AlphaFoldDB" id="B2A5G4"/>
<comment type="cofactor">
    <cofactor evidence="5">
        <name>[4Fe-4S] cluster</name>
        <dbReference type="ChEBI" id="CHEBI:49883"/>
    </cofactor>
    <text evidence="5">Binds 1 [4Fe-4S] cluster. The cluster is coordinated with 3 cysteines and an exchangeable S-adenosyl-L-methionine.</text>
</comment>
<gene>
    <name evidence="7" type="ordered locus">Nther_1745</name>
</gene>
<dbReference type="STRING" id="457570.Nther_1745"/>
<reference evidence="7 8" key="2">
    <citation type="journal article" date="2011" name="J. Bacteriol.">
        <title>Complete genome sequence of the anaerobic, halophilic alkalithermophile Natranaerobius thermophilus JW/NM-WN-LF.</title>
        <authorList>
            <person name="Zhao B."/>
            <person name="Mesbah N.M."/>
            <person name="Dalin E."/>
            <person name="Goodwin L."/>
            <person name="Nolan M."/>
            <person name="Pitluck S."/>
            <person name="Chertkov O."/>
            <person name="Brettin T.S."/>
            <person name="Han J."/>
            <person name="Larimer F.W."/>
            <person name="Land M.L."/>
            <person name="Hauser L."/>
            <person name="Kyrpides N."/>
            <person name="Wiegel J."/>
        </authorList>
    </citation>
    <scope>NUCLEOTIDE SEQUENCE [LARGE SCALE GENOMIC DNA]</scope>
    <source>
        <strain evidence="8">ATCC BAA-1301 / DSM 18059 / JW/NM-WN-LF</strain>
    </source>
</reference>
<dbReference type="GO" id="GO:0003824">
    <property type="term" value="F:catalytic activity"/>
    <property type="evidence" value="ECO:0007669"/>
    <property type="project" value="InterPro"/>
</dbReference>
<dbReference type="InterPro" id="IPR040085">
    <property type="entry name" value="MJ0674-like"/>
</dbReference>
<dbReference type="eggNOG" id="COG1313">
    <property type="taxonomic scope" value="Bacteria"/>
</dbReference>
<dbReference type="PIRSF" id="PIRSF004869">
    <property type="entry name" value="PflX_prd"/>
    <property type="match status" value="1"/>
</dbReference>
<dbReference type="InterPro" id="IPR007197">
    <property type="entry name" value="rSAM"/>
</dbReference>
<keyword evidence="2 5" id="KW-0479">Metal-binding</keyword>
<dbReference type="KEGG" id="nth:Nther_1745"/>
<evidence type="ECO:0000256" key="5">
    <source>
        <dbReference type="PIRSR" id="PIRSR004869-50"/>
    </source>
</evidence>
<keyword evidence="4 5" id="KW-0411">Iron-sulfur</keyword>
<evidence type="ECO:0000256" key="1">
    <source>
        <dbReference type="ARBA" id="ARBA00022691"/>
    </source>
</evidence>
<dbReference type="Gene3D" id="3.20.20.70">
    <property type="entry name" value="Aldolase class I"/>
    <property type="match status" value="1"/>
</dbReference>
<dbReference type="GO" id="GO:0046872">
    <property type="term" value="F:metal ion binding"/>
    <property type="evidence" value="ECO:0007669"/>
    <property type="project" value="UniProtKB-KW"/>
</dbReference>
<dbReference type="PANTHER" id="PTHR43075:SF1">
    <property type="entry name" value="FORMATE LYASE ACTIVATING ENZYME, PUTATIVE (AFU_ORTHOLOGUE AFUA_2G15630)-RELATED"/>
    <property type="match status" value="1"/>
</dbReference>
<dbReference type="InterPro" id="IPR058240">
    <property type="entry name" value="rSAM_sf"/>
</dbReference>
<dbReference type="CDD" id="cd01335">
    <property type="entry name" value="Radical_SAM"/>
    <property type="match status" value="1"/>
</dbReference>
<evidence type="ECO:0000256" key="2">
    <source>
        <dbReference type="ARBA" id="ARBA00022723"/>
    </source>
</evidence>
<dbReference type="InterPro" id="IPR016431">
    <property type="entry name" value="Pyrv-formate_lyase-activ_prd"/>
</dbReference>
<dbReference type="PANTHER" id="PTHR43075">
    <property type="entry name" value="FORMATE LYASE ACTIVATING ENZYME, PUTATIVE (AFU_ORTHOLOGUE AFUA_2G15630)-RELATED"/>
    <property type="match status" value="1"/>
</dbReference>
<feature type="domain" description="Radical SAM core" evidence="6">
    <location>
        <begin position="81"/>
        <end position="198"/>
    </location>
</feature>
<dbReference type="HOGENOM" id="CLU_062674_0_1_9"/>